<evidence type="ECO:0000313" key="3">
    <source>
        <dbReference type="EMBL" id="SVC33808.1"/>
    </source>
</evidence>
<dbReference type="Gene3D" id="3.40.30.10">
    <property type="entry name" value="Glutaredoxin"/>
    <property type="match status" value="1"/>
</dbReference>
<evidence type="ECO:0000259" key="2">
    <source>
        <dbReference type="Pfam" id="PF01323"/>
    </source>
</evidence>
<dbReference type="Pfam" id="PF01323">
    <property type="entry name" value="DSBA"/>
    <property type="match status" value="1"/>
</dbReference>
<accession>A0A382LAG2</accession>
<dbReference type="SUPFAM" id="SSF52833">
    <property type="entry name" value="Thioredoxin-like"/>
    <property type="match status" value="1"/>
</dbReference>
<protein>
    <recommendedName>
        <fullName evidence="2">DSBA-like thioredoxin domain-containing protein</fullName>
    </recommendedName>
</protein>
<name>A0A382LAG2_9ZZZZ</name>
<evidence type="ECO:0000256" key="1">
    <source>
        <dbReference type="SAM" id="MobiDB-lite"/>
    </source>
</evidence>
<feature type="region of interest" description="Disordered" evidence="1">
    <location>
        <begin position="23"/>
        <end position="45"/>
    </location>
</feature>
<dbReference type="PANTHER" id="PTHR13887">
    <property type="entry name" value="GLUTATHIONE S-TRANSFERASE KAPPA"/>
    <property type="match status" value="1"/>
</dbReference>
<dbReference type="AlphaFoldDB" id="A0A382LAG2"/>
<organism evidence="3">
    <name type="scientific">marine metagenome</name>
    <dbReference type="NCBI Taxonomy" id="408172"/>
    <lineage>
        <taxon>unclassified sequences</taxon>
        <taxon>metagenomes</taxon>
        <taxon>ecological metagenomes</taxon>
    </lineage>
</organism>
<dbReference type="InterPro" id="IPR036249">
    <property type="entry name" value="Thioredoxin-like_sf"/>
</dbReference>
<dbReference type="InterPro" id="IPR001853">
    <property type="entry name" value="DSBA-like_thioredoxin_dom"/>
</dbReference>
<feature type="domain" description="DSBA-like thioredoxin" evidence="2">
    <location>
        <begin position="48"/>
        <end position="149"/>
    </location>
</feature>
<dbReference type="GO" id="GO:0016491">
    <property type="term" value="F:oxidoreductase activity"/>
    <property type="evidence" value="ECO:0007669"/>
    <property type="project" value="InterPro"/>
</dbReference>
<proteinExistence type="predicted"/>
<gene>
    <name evidence="3" type="ORF">METZ01_LOCUS286662</name>
</gene>
<sequence length="159" mass="17545">MRPNPEPKPLEKFRRYTRSWRRPASVPGAPEFREWATDEPAPSHSLPGQVALKAAARQGAFAAYHLAMMKAYFYDNRDVTDPATATELAQACGLEAADFVRDLDDQGLAELVVAEHMEATRAGISSVPTVVVDGILPIPGAQELRFYRHVVDKRLAADD</sequence>
<reference evidence="3" key="1">
    <citation type="submission" date="2018-05" db="EMBL/GenBank/DDBJ databases">
        <authorList>
            <person name="Lanie J.A."/>
            <person name="Ng W.-L."/>
            <person name="Kazmierczak K.M."/>
            <person name="Andrzejewski T.M."/>
            <person name="Davidsen T.M."/>
            <person name="Wayne K.J."/>
            <person name="Tettelin H."/>
            <person name="Glass J.I."/>
            <person name="Rusch D."/>
            <person name="Podicherti R."/>
            <person name="Tsui H.-C.T."/>
            <person name="Winkler M.E."/>
        </authorList>
    </citation>
    <scope>NUCLEOTIDE SEQUENCE</scope>
</reference>
<dbReference type="EMBL" id="UINC01085872">
    <property type="protein sequence ID" value="SVC33808.1"/>
    <property type="molecule type" value="Genomic_DNA"/>
</dbReference>